<evidence type="ECO:0000256" key="9">
    <source>
        <dbReference type="RuleBase" id="RU362028"/>
    </source>
</evidence>
<comment type="similarity">
    <text evidence="3 9">Belongs to the pseudouridine synthase RluA family.</text>
</comment>
<dbReference type="NCBIfam" id="TIGR00005">
    <property type="entry name" value="rluA_subfam"/>
    <property type="match status" value="1"/>
</dbReference>
<evidence type="ECO:0000256" key="6">
    <source>
        <dbReference type="ARBA" id="ARBA00023235"/>
    </source>
</evidence>
<dbReference type="Pfam" id="PF00849">
    <property type="entry name" value="PseudoU_synth_2"/>
    <property type="match status" value="1"/>
</dbReference>
<dbReference type="InterPro" id="IPR050188">
    <property type="entry name" value="RluA_PseudoU_synthase"/>
</dbReference>
<proteinExistence type="inferred from homology"/>
<dbReference type="PROSITE" id="PS50889">
    <property type="entry name" value="S4"/>
    <property type="match status" value="1"/>
</dbReference>
<dbReference type="PANTHER" id="PTHR21600:SF92">
    <property type="entry name" value="RIBOSOMAL LARGE SUBUNIT PSEUDOURIDINE SYNTHASE C"/>
    <property type="match status" value="1"/>
</dbReference>
<keyword evidence="5 8" id="KW-0694">RNA-binding</keyword>
<dbReference type="SMART" id="SM00363">
    <property type="entry name" value="S4"/>
    <property type="match status" value="1"/>
</dbReference>
<dbReference type="Gene3D" id="3.10.290.10">
    <property type="entry name" value="RNA-binding S4 domain"/>
    <property type="match status" value="1"/>
</dbReference>
<dbReference type="EMBL" id="JACIET010000001">
    <property type="protein sequence ID" value="MBB4010882.1"/>
    <property type="molecule type" value="Genomic_DNA"/>
</dbReference>
<comment type="catalytic activity">
    <reaction evidence="9">
        <text>a uridine in RNA = a pseudouridine in RNA</text>
        <dbReference type="Rhea" id="RHEA:48348"/>
        <dbReference type="Rhea" id="RHEA-COMP:12068"/>
        <dbReference type="Rhea" id="RHEA-COMP:12069"/>
        <dbReference type="ChEBI" id="CHEBI:65314"/>
        <dbReference type="ChEBI" id="CHEBI:65315"/>
    </reaction>
</comment>
<evidence type="ECO:0000259" key="10">
    <source>
        <dbReference type="SMART" id="SM00363"/>
    </source>
</evidence>
<dbReference type="SUPFAM" id="SSF55174">
    <property type="entry name" value="Alpha-L RNA-binding motif"/>
    <property type="match status" value="1"/>
</dbReference>
<dbReference type="CDD" id="cd02869">
    <property type="entry name" value="PseudoU_synth_RluA_like"/>
    <property type="match status" value="1"/>
</dbReference>
<evidence type="ECO:0000256" key="4">
    <source>
        <dbReference type="ARBA" id="ARBA00022552"/>
    </source>
</evidence>
<dbReference type="GO" id="GO:0003723">
    <property type="term" value="F:RNA binding"/>
    <property type="evidence" value="ECO:0007669"/>
    <property type="project" value="UniProtKB-KW"/>
</dbReference>
<organism evidence="11 12">
    <name type="scientific">Niveibacterium umoris</name>
    <dbReference type="NCBI Taxonomy" id="1193620"/>
    <lineage>
        <taxon>Bacteria</taxon>
        <taxon>Pseudomonadati</taxon>
        <taxon>Pseudomonadota</taxon>
        <taxon>Betaproteobacteria</taxon>
        <taxon>Rhodocyclales</taxon>
        <taxon>Rhodocyclaceae</taxon>
        <taxon>Niveibacterium</taxon>
    </lineage>
</organism>
<comment type="caution">
    <text evidence="11">The sequence shown here is derived from an EMBL/GenBank/DDBJ whole genome shotgun (WGS) entry which is preliminary data.</text>
</comment>
<keyword evidence="12" id="KW-1185">Reference proteome</keyword>
<dbReference type="InterPro" id="IPR020103">
    <property type="entry name" value="PsdUridine_synth_cat_dom_sf"/>
</dbReference>
<evidence type="ECO:0000256" key="1">
    <source>
        <dbReference type="ARBA" id="ARBA00000381"/>
    </source>
</evidence>
<keyword evidence="6 9" id="KW-0413">Isomerase</keyword>
<dbReference type="GO" id="GO:0160141">
    <property type="term" value="F:23S rRNA pseudouridine(955/2504/2580) synthase activity"/>
    <property type="evidence" value="ECO:0007669"/>
    <property type="project" value="UniProtKB-EC"/>
</dbReference>
<evidence type="ECO:0000256" key="3">
    <source>
        <dbReference type="ARBA" id="ARBA00010876"/>
    </source>
</evidence>
<evidence type="ECO:0000256" key="8">
    <source>
        <dbReference type="PROSITE-ProRule" id="PRU00182"/>
    </source>
</evidence>
<reference evidence="11 12" key="1">
    <citation type="submission" date="2020-08" db="EMBL/GenBank/DDBJ databases">
        <title>Genomic Encyclopedia of Type Strains, Phase IV (KMG-IV): sequencing the most valuable type-strain genomes for metagenomic binning, comparative biology and taxonomic classification.</title>
        <authorList>
            <person name="Goeker M."/>
        </authorList>
    </citation>
    <scope>NUCLEOTIDE SEQUENCE [LARGE SCALE GENOMIC DNA]</scope>
    <source>
        <strain evidence="11 12">DSM 106739</strain>
    </source>
</reference>
<keyword evidence="4" id="KW-0698">rRNA processing</keyword>
<name>A0A840BH02_9RHOO</name>
<feature type="active site" evidence="7">
    <location>
        <position position="212"/>
    </location>
</feature>
<feature type="domain" description="RNA-binding S4" evidence="10">
    <location>
        <begin position="94"/>
        <end position="155"/>
    </location>
</feature>
<gene>
    <name evidence="11" type="ORF">GGR36_000190</name>
</gene>
<protein>
    <recommendedName>
        <fullName evidence="9">Pseudouridine synthase</fullName>
        <ecNumber evidence="9">5.4.99.-</ecNumber>
    </recommendedName>
</protein>
<dbReference type="SUPFAM" id="SSF55120">
    <property type="entry name" value="Pseudouridine synthase"/>
    <property type="match status" value="1"/>
</dbReference>
<dbReference type="AlphaFoldDB" id="A0A840BH02"/>
<dbReference type="GO" id="GO:0000455">
    <property type="term" value="P:enzyme-directed rRNA pseudouridine synthesis"/>
    <property type="evidence" value="ECO:0007669"/>
    <property type="project" value="UniProtKB-ARBA"/>
</dbReference>
<dbReference type="CDD" id="cd00165">
    <property type="entry name" value="S4"/>
    <property type="match status" value="1"/>
</dbReference>
<dbReference type="EC" id="5.4.99.-" evidence="9"/>
<accession>A0A840BH02</accession>
<dbReference type="PROSITE" id="PS01129">
    <property type="entry name" value="PSI_RLU"/>
    <property type="match status" value="1"/>
</dbReference>
<evidence type="ECO:0000256" key="2">
    <source>
        <dbReference type="ARBA" id="ARBA00002876"/>
    </source>
</evidence>
<sequence>MQGIAFCELRANYVVKCFLGTIASFCAPATVGLAFCRELSSSPTVPRMHSAKRGPSQTYRTNPSSIFNMVLQGKTPSAPPAVQRLVIDEHDAGQRIDNFLIRVCKGAPKSLIYRILRSGEVRVNKGRIDQTYRLALGDEVRIPPLRLAEKADKSAVPGREFPVLFEDDALLAINKPAGTAVHGGSGISFGVIEQLRQQRPEQRFLELAHRLDRETSGILLIGKKRAALSRLHDVLREGGLDKRYLALVSGKWPNPVQHIKLALTKYLTEDGERRVAVDKDGKASHSIVRLVARWERFSLVEVQIKTGRTHQIRVHLTHLGFPLAGDDKYGDFALNKALQKEGLKRMFLHAASLVVPHPVSGEPLELAAPLPDELAQFVAHLDASEARNYG</sequence>
<evidence type="ECO:0000256" key="7">
    <source>
        <dbReference type="PIRSR" id="PIRSR606225-1"/>
    </source>
</evidence>
<dbReference type="PANTHER" id="PTHR21600">
    <property type="entry name" value="MITOCHONDRIAL RNA PSEUDOURIDINE SYNTHASE"/>
    <property type="match status" value="1"/>
</dbReference>
<comment type="function">
    <text evidence="2">Responsible for synthesis of pseudouridine from uracil at positions 955, 2504 and 2580 in 23S ribosomal RNA.</text>
</comment>
<comment type="catalytic activity">
    <reaction evidence="1">
        <text>uridine(955/2504/2580) in 23S rRNA = pseudouridine(955/2504/2580) in 23S rRNA</text>
        <dbReference type="Rhea" id="RHEA:42528"/>
        <dbReference type="Rhea" id="RHEA-COMP:10099"/>
        <dbReference type="Rhea" id="RHEA-COMP:10100"/>
        <dbReference type="ChEBI" id="CHEBI:65314"/>
        <dbReference type="ChEBI" id="CHEBI:65315"/>
        <dbReference type="EC" id="5.4.99.24"/>
    </reaction>
</comment>
<dbReference type="InterPro" id="IPR006224">
    <property type="entry name" value="PsdUridine_synth_RluA-like_CS"/>
</dbReference>
<dbReference type="InterPro" id="IPR002942">
    <property type="entry name" value="S4_RNA-bd"/>
</dbReference>
<dbReference type="Gene3D" id="3.30.2350.10">
    <property type="entry name" value="Pseudouridine synthase"/>
    <property type="match status" value="1"/>
</dbReference>
<dbReference type="InterPro" id="IPR006225">
    <property type="entry name" value="PsdUridine_synth_RluC/D"/>
</dbReference>
<dbReference type="InterPro" id="IPR036986">
    <property type="entry name" value="S4_RNA-bd_sf"/>
</dbReference>
<dbReference type="InterPro" id="IPR006145">
    <property type="entry name" value="PsdUridine_synth_RsuA/RluA"/>
</dbReference>
<dbReference type="Proteomes" id="UP000561045">
    <property type="component" value="Unassembled WGS sequence"/>
</dbReference>
<evidence type="ECO:0000313" key="11">
    <source>
        <dbReference type="EMBL" id="MBB4010882.1"/>
    </source>
</evidence>
<evidence type="ECO:0000256" key="5">
    <source>
        <dbReference type="ARBA" id="ARBA00022884"/>
    </source>
</evidence>
<evidence type="ECO:0000313" key="12">
    <source>
        <dbReference type="Proteomes" id="UP000561045"/>
    </source>
</evidence>